<sequence>KSFHKHSSNTRGRTHMHITLTHSLRASVYLQPVRPVSLREIAATTRLCLSTLSARPTLTLTLTLTLSEACSPPPFSHNPKKAGARRPPPNPSAQTAQTPPPGL</sequence>
<proteinExistence type="predicted"/>
<gene>
    <name evidence="2" type="ORF">TM35_000381000</name>
</gene>
<evidence type="ECO:0000313" key="2">
    <source>
        <dbReference type="EMBL" id="ORC85025.1"/>
    </source>
</evidence>
<dbReference type="Proteomes" id="UP000192257">
    <property type="component" value="Unassembled WGS sequence"/>
</dbReference>
<name>A0A1X0NJW1_9TRYP</name>
<organism evidence="2 3">
    <name type="scientific">Trypanosoma theileri</name>
    <dbReference type="NCBI Taxonomy" id="67003"/>
    <lineage>
        <taxon>Eukaryota</taxon>
        <taxon>Discoba</taxon>
        <taxon>Euglenozoa</taxon>
        <taxon>Kinetoplastea</taxon>
        <taxon>Metakinetoplastina</taxon>
        <taxon>Trypanosomatida</taxon>
        <taxon>Trypanosomatidae</taxon>
        <taxon>Trypanosoma</taxon>
    </lineage>
</organism>
<feature type="region of interest" description="Disordered" evidence="1">
    <location>
        <begin position="68"/>
        <end position="103"/>
    </location>
</feature>
<evidence type="ECO:0000313" key="3">
    <source>
        <dbReference type="Proteomes" id="UP000192257"/>
    </source>
</evidence>
<dbReference type="VEuPathDB" id="TriTrypDB:TM35_000381000"/>
<protein>
    <submittedName>
        <fullName evidence="2">Uncharacterized protein</fullName>
    </submittedName>
</protein>
<feature type="non-terminal residue" evidence="2">
    <location>
        <position position="1"/>
    </location>
</feature>
<comment type="caution">
    <text evidence="2">The sequence shown here is derived from an EMBL/GenBank/DDBJ whole genome shotgun (WGS) entry which is preliminary data.</text>
</comment>
<dbReference type="RefSeq" id="XP_028879091.1">
    <property type="nucleotide sequence ID" value="XM_029029514.1"/>
</dbReference>
<dbReference type="GeneID" id="39989294"/>
<dbReference type="EMBL" id="NBCO01000038">
    <property type="protein sequence ID" value="ORC85025.1"/>
    <property type="molecule type" value="Genomic_DNA"/>
</dbReference>
<evidence type="ECO:0000256" key="1">
    <source>
        <dbReference type="SAM" id="MobiDB-lite"/>
    </source>
</evidence>
<keyword evidence="3" id="KW-1185">Reference proteome</keyword>
<reference evidence="2 3" key="1">
    <citation type="submission" date="2017-03" db="EMBL/GenBank/DDBJ databases">
        <title>An alternative strategy for trypanosome survival in the mammalian bloodstream revealed through genome and transcriptome analysis of the ubiquitous bovine parasite Trypanosoma (Megatrypanum) theileri.</title>
        <authorList>
            <person name="Kelly S."/>
            <person name="Ivens A."/>
            <person name="Mott A."/>
            <person name="O'Neill E."/>
            <person name="Emms D."/>
            <person name="Macleod O."/>
            <person name="Voorheis P."/>
            <person name="Matthews J."/>
            <person name="Matthews K."/>
            <person name="Carrington M."/>
        </authorList>
    </citation>
    <scope>NUCLEOTIDE SEQUENCE [LARGE SCALE GENOMIC DNA]</scope>
    <source>
        <strain evidence="2">Edinburgh</strain>
    </source>
</reference>
<accession>A0A1X0NJW1</accession>
<dbReference type="AlphaFoldDB" id="A0A1X0NJW1"/>